<evidence type="ECO:0000256" key="1">
    <source>
        <dbReference type="ARBA" id="ARBA00022490"/>
    </source>
</evidence>
<dbReference type="PANTHER" id="PTHR43290:SF2">
    <property type="entry name" value="MEVALONATE KINASE"/>
    <property type="match status" value="1"/>
</dbReference>
<keyword evidence="2" id="KW-0444">Lipid biosynthesis</keyword>
<dbReference type="PRINTS" id="PR00959">
    <property type="entry name" value="MEVGALKINASE"/>
</dbReference>
<evidence type="ECO:0000256" key="6">
    <source>
        <dbReference type="ARBA" id="ARBA00022840"/>
    </source>
</evidence>
<keyword evidence="4" id="KW-0547">Nucleotide-binding</keyword>
<protein>
    <submittedName>
        <fullName evidence="12">Mevalonate kinase</fullName>
    </submittedName>
</protein>
<sequence>MENKITVTVCGKVMLLGEHSVVYGGLCLASVVNKYITVTVARSSTNTDELFLPDKTGDQFILSSLNSFRNSYKTPPLLIRTTSDITGFGLGSSSAVVIGIVKGISSFLSLNLSDREIFDISYRAVLGVQKVASGFDIATSLYGGTILFNGKTKVAEILSKENLPISVFFSGKKASTVSLVKKVRNVHEKNPQKLKDFFGKIEECVTDAKIALIKKDWEKLGMAMNKNHSILKRMGVSTPYLDCIVQTAQERGAYGAKLSGAGGGDCVIVLTPTDQKDKIISSLEAIGVKHLNISVGGSEGVRISTLL</sequence>
<dbReference type="Gene3D" id="3.30.230.10">
    <property type="match status" value="1"/>
</dbReference>
<feature type="domain" description="GHMP kinase N-terminal" evidence="10">
    <location>
        <begin position="61"/>
        <end position="144"/>
    </location>
</feature>
<dbReference type="GO" id="GO:0005524">
    <property type="term" value="F:ATP binding"/>
    <property type="evidence" value="ECO:0007669"/>
    <property type="project" value="UniProtKB-KW"/>
</dbReference>
<dbReference type="InterPro" id="IPR036554">
    <property type="entry name" value="GHMP_kinase_C_sf"/>
</dbReference>
<keyword evidence="7" id="KW-0460">Magnesium</keyword>
<reference evidence="12 13" key="1">
    <citation type="journal article" date="2016" name="Nat. Commun.">
        <title>Thousands of microbial genomes shed light on interconnected biogeochemical processes in an aquifer system.</title>
        <authorList>
            <person name="Anantharaman K."/>
            <person name="Brown C.T."/>
            <person name="Hug L.A."/>
            <person name="Sharon I."/>
            <person name="Castelle C.J."/>
            <person name="Probst A.J."/>
            <person name="Thomas B.C."/>
            <person name="Singh A."/>
            <person name="Wilkins M.J."/>
            <person name="Karaoz U."/>
            <person name="Brodie E.L."/>
            <person name="Williams K.H."/>
            <person name="Hubbard S.S."/>
            <person name="Banfield J.F."/>
        </authorList>
    </citation>
    <scope>NUCLEOTIDE SEQUENCE [LARGE SCALE GENOMIC DNA]</scope>
</reference>
<dbReference type="InterPro" id="IPR014721">
    <property type="entry name" value="Ribsml_uS5_D2-typ_fold_subgr"/>
</dbReference>
<dbReference type="GO" id="GO:0005829">
    <property type="term" value="C:cytosol"/>
    <property type="evidence" value="ECO:0007669"/>
    <property type="project" value="TreeGrafter"/>
</dbReference>
<evidence type="ECO:0000259" key="10">
    <source>
        <dbReference type="Pfam" id="PF00288"/>
    </source>
</evidence>
<dbReference type="UniPathway" id="UPA00057">
    <property type="reaction ID" value="UER00098"/>
</dbReference>
<dbReference type="Gene3D" id="3.30.70.890">
    <property type="entry name" value="GHMP kinase, C-terminal domain"/>
    <property type="match status" value="1"/>
</dbReference>
<dbReference type="Pfam" id="PF00288">
    <property type="entry name" value="GHMP_kinases_N"/>
    <property type="match status" value="1"/>
</dbReference>
<dbReference type="STRING" id="1798382.A3D77_01610"/>
<keyword evidence="6" id="KW-0067">ATP-binding</keyword>
<dbReference type="SUPFAM" id="SSF54211">
    <property type="entry name" value="Ribosomal protein S5 domain 2-like"/>
    <property type="match status" value="1"/>
</dbReference>
<dbReference type="InterPro" id="IPR006205">
    <property type="entry name" value="Mev_gal_kin"/>
</dbReference>
<dbReference type="NCBIfam" id="TIGR00549">
    <property type="entry name" value="mevalon_kin"/>
    <property type="match status" value="1"/>
</dbReference>
<evidence type="ECO:0000256" key="3">
    <source>
        <dbReference type="ARBA" id="ARBA00022679"/>
    </source>
</evidence>
<comment type="caution">
    <text evidence="12">The sequence shown here is derived from an EMBL/GenBank/DDBJ whole genome shotgun (WGS) entry which is preliminary data.</text>
</comment>
<proteinExistence type="predicted"/>
<keyword evidence="5 12" id="KW-0418">Kinase</keyword>
<dbReference type="GO" id="GO:0004496">
    <property type="term" value="F:mevalonate kinase activity"/>
    <property type="evidence" value="ECO:0007669"/>
    <property type="project" value="InterPro"/>
</dbReference>
<evidence type="ECO:0000259" key="11">
    <source>
        <dbReference type="Pfam" id="PF08544"/>
    </source>
</evidence>
<dbReference type="PANTHER" id="PTHR43290">
    <property type="entry name" value="MEVALONATE KINASE"/>
    <property type="match status" value="1"/>
</dbReference>
<name>A0A1F5ZTQ1_9BACT</name>
<dbReference type="GO" id="GO:0019287">
    <property type="term" value="P:isopentenyl diphosphate biosynthetic process, mevalonate pathway"/>
    <property type="evidence" value="ECO:0007669"/>
    <property type="project" value="UniProtKB-UniPathway"/>
</dbReference>
<dbReference type="EMBL" id="MFJL01000019">
    <property type="protein sequence ID" value="OGG15705.1"/>
    <property type="molecule type" value="Genomic_DNA"/>
</dbReference>
<evidence type="ECO:0000256" key="5">
    <source>
        <dbReference type="ARBA" id="ARBA00022777"/>
    </source>
</evidence>
<organism evidence="12 13">
    <name type="scientific">Candidatus Gottesmanbacteria bacterium RIFCSPHIGHO2_02_FULL_39_11</name>
    <dbReference type="NCBI Taxonomy" id="1798382"/>
    <lineage>
        <taxon>Bacteria</taxon>
        <taxon>Candidatus Gottesmaniibacteriota</taxon>
    </lineage>
</organism>
<comment type="pathway">
    <text evidence="9">Isoprenoid biosynthesis; isopentenyl diphosphate biosynthesis via mevalonate pathway; isopentenyl diphosphate from (R)-mevalonate: step 1/3.</text>
</comment>
<dbReference type="InterPro" id="IPR006204">
    <property type="entry name" value="GHMP_kinase_N_dom"/>
</dbReference>
<keyword evidence="3" id="KW-0808">Transferase</keyword>
<accession>A0A1F5ZTQ1</accession>
<dbReference type="InterPro" id="IPR013750">
    <property type="entry name" value="GHMP_kinase_C_dom"/>
</dbReference>
<feature type="domain" description="GHMP kinase C-terminal" evidence="11">
    <location>
        <begin position="211"/>
        <end position="285"/>
    </location>
</feature>
<dbReference type="SUPFAM" id="SSF55060">
    <property type="entry name" value="GHMP Kinase, C-terminal domain"/>
    <property type="match status" value="1"/>
</dbReference>
<dbReference type="AlphaFoldDB" id="A0A1F5ZTQ1"/>
<evidence type="ECO:0000256" key="9">
    <source>
        <dbReference type="ARBA" id="ARBA00029438"/>
    </source>
</evidence>
<evidence type="ECO:0000256" key="2">
    <source>
        <dbReference type="ARBA" id="ARBA00022516"/>
    </source>
</evidence>
<keyword evidence="8" id="KW-0443">Lipid metabolism</keyword>
<dbReference type="Proteomes" id="UP000176923">
    <property type="component" value="Unassembled WGS sequence"/>
</dbReference>
<evidence type="ECO:0000256" key="4">
    <source>
        <dbReference type="ARBA" id="ARBA00022741"/>
    </source>
</evidence>
<evidence type="ECO:0000313" key="12">
    <source>
        <dbReference type="EMBL" id="OGG15705.1"/>
    </source>
</evidence>
<dbReference type="InterPro" id="IPR020568">
    <property type="entry name" value="Ribosomal_Su5_D2-typ_SF"/>
</dbReference>
<keyword evidence="1" id="KW-0963">Cytoplasm</keyword>
<evidence type="ECO:0000256" key="7">
    <source>
        <dbReference type="ARBA" id="ARBA00022842"/>
    </source>
</evidence>
<gene>
    <name evidence="12" type="ORF">A3D77_01610</name>
</gene>
<dbReference type="Pfam" id="PF08544">
    <property type="entry name" value="GHMP_kinases_C"/>
    <property type="match status" value="1"/>
</dbReference>
<evidence type="ECO:0000313" key="13">
    <source>
        <dbReference type="Proteomes" id="UP000176923"/>
    </source>
</evidence>
<evidence type="ECO:0000256" key="8">
    <source>
        <dbReference type="ARBA" id="ARBA00023098"/>
    </source>
</evidence>